<keyword evidence="2" id="KW-0812">Transmembrane</keyword>
<dbReference type="OrthoDB" id="1886721at2759"/>
<feature type="compositionally biased region" description="Low complexity" evidence="1">
    <location>
        <begin position="74"/>
        <end position="83"/>
    </location>
</feature>
<dbReference type="AlphaFoldDB" id="V7AIU8"/>
<dbReference type="PANTHER" id="PTHR34379">
    <property type="entry name" value="OS07G0553800 PROTEIN"/>
    <property type="match status" value="1"/>
</dbReference>
<feature type="compositionally biased region" description="Low complexity" evidence="1">
    <location>
        <begin position="118"/>
        <end position="131"/>
    </location>
</feature>
<evidence type="ECO:0000313" key="4">
    <source>
        <dbReference type="Proteomes" id="UP000000226"/>
    </source>
</evidence>
<protein>
    <submittedName>
        <fullName evidence="3">Uncharacterized protein</fullName>
    </submittedName>
</protein>
<dbReference type="OMA" id="DERRWCN"/>
<dbReference type="Gramene" id="ESW05150">
    <property type="protein sequence ID" value="ESW05150"/>
    <property type="gene ID" value="PHAVU_011G156300g"/>
</dbReference>
<dbReference type="Proteomes" id="UP000000226">
    <property type="component" value="Chromosome 11"/>
</dbReference>
<accession>V7AIU8</accession>
<evidence type="ECO:0000256" key="2">
    <source>
        <dbReference type="SAM" id="Phobius"/>
    </source>
</evidence>
<proteinExistence type="predicted"/>
<keyword evidence="2" id="KW-0472">Membrane</keyword>
<keyword evidence="4" id="KW-1185">Reference proteome</keyword>
<reference evidence="4" key="1">
    <citation type="journal article" date="2014" name="Nat. Genet.">
        <title>A reference genome for common bean and genome-wide analysis of dual domestications.</title>
        <authorList>
            <person name="Schmutz J."/>
            <person name="McClean P.E."/>
            <person name="Mamidi S."/>
            <person name="Wu G.A."/>
            <person name="Cannon S.B."/>
            <person name="Grimwood J."/>
            <person name="Jenkins J."/>
            <person name="Shu S."/>
            <person name="Song Q."/>
            <person name="Chavarro C."/>
            <person name="Torres-Torres M."/>
            <person name="Geffroy V."/>
            <person name="Moghaddam S.M."/>
            <person name="Gao D."/>
            <person name="Abernathy B."/>
            <person name="Barry K."/>
            <person name="Blair M."/>
            <person name="Brick M.A."/>
            <person name="Chovatia M."/>
            <person name="Gepts P."/>
            <person name="Goodstein D.M."/>
            <person name="Gonzales M."/>
            <person name="Hellsten U."/>
            <person name="Hyten D.L."/>
            <person name="Jia G."/>
            <person name="Kelly J.D."/>
            <person name="Kudrna D."/>
            <person name="Lee R."/>
            <person name="Richard M.M."/>
            <person name="Miklas P.N."/>
            <person name="Osorno J.M."/>
            <person name="Rodrigues J."/>
            <person name="Thareau V."/>
            <person name="Urrea C.A."/>
            <person name="Wang M."/>
            <person name="Yu Y."/>
            <person name="Zhang M."/>
            <person name="Wing R.A."/>
            <person name="Cregan P.B."/>
            <person name="Rokhsar D.S."/>
            <person name="Jackson S.A."/>
        </authorList>
    </citation>
    <scope>NUCLEOTIDE SEQUENCE [LARGE SCALE GENOMIC DNA]</scope>
    <source>
        <strain evidence="4">cv. G19833</strain>
    </source>
</reference>
<dbReference type="EMBL" id="CM002298">
    <property type="protein sequence ID" value="ESW05150.1"/>
    <property type="molecule type" value="Genomic_DNA"/>
</dbReference>
<dbReference type="InterPro" id="IPR040411">
    <property type="entry name" value="At5g23160-like"/>
</dbReference>
<evidence type="ECO:0000313" key="3">
    <source>
        <dbReference type="EMBL" id="ESW05150.1"/>
    </source>
</evidence>
<feature type="transmembrane region" description="Helical" evidence="2">
    <location>
        <begin position="179"/>
        <end position="200"/>
    </location>
</feature>
<keyword evidence="2" id="KW-1133">Transmembrane helix</keyword>
<feature type="region of interest" description="Disordered" evidence="1">
    <location>
        <begin position="101"/>
        <end position="131"/>
    </location>
</feature>
<dbReference type="PANTHER" id="PTHR34379:SF6">
    <property type="entry name" value="PROTEIN 3F"/>
    <property type="match status" value="1"/>
</dbReference>
<evidence type="ECO:0000256" key="1">
    <source>
        <dbReference type="SAM" id="MobiDB-lite"/>
    </source>
</evidence>
<sequence length="227" mass="25005">MESPKRKSKLRMCRFFRCFNPSAVVSREPKKPVPILTYIAVPEKKVFPTVITSAFTVVKGGEGNASHHKKTDTDNNNSNTNSDNSLRRALVAALNHTSLAKKLNRKRKAKRDGFPRESSTNSSSKFSSYSSGSLGFTTTSMSSSTSTTLSTSSTMSSSSPCEPFLTRSLAMNNGDGRRWFCGSNIALSVFFITILLVLILCGRCYAIPYAAIGFYVVPNRRRTIEEN</sequence>
<name>V7AIU8_PHAVU</name>
<gene>
    <name evidence="3" type="ORF">PHAVU_011G156300g</name>
</gene>
<organism evidence="3 4">
    <name type="scientific">Phaseolus vulgaris</name>
    <name type="common">Kidney bean</name>
    <name type="synonym">French bean</name>
    <dbReference type="NCBI Taxonomy" id="3885"/>
    <lineage>
        <taxon>Eukaryota</taxon>
        <taxon>Viridiplantae</taxon>
        <taxon>Streptophyta</taxon>
        <taxon>Embryophyta</taxon>
        <taxon>Tracheophyta</taxon>
        <taxon>Spermatophyta</taxon>
        <taxon>Magnoliopsida</taxon>
        <taxon>eudicotyledons</taxon>
        <taxon>Gunneridae</taxon>
        <taxon>Pentapetalae</taxon>
        <taxon>rosids</taxon>
        <taxon>fabids</taxon>
        <taxon>Fabales</taxon>
        <taxon>Fabaceae</taxon>
        <taxon>Papilionoideae</taxon>
        <taxon>50 kb inversion clade</taxon>
        <taxon>NPAAA clade</taxon>
        <taxon>indigoferoid/millettioid clade</taxon>
        <taxon>Phaseoleae</taxon>
        <taxon>Phaseolus</taxon>
    </lineage>
</organism>
<feature type="region of interest" description="Disordered" evidence="1">
    <location>
        <begin position="61"/>
        <end position="83"/>
    </location>
</feature>